<dbReference type="Pfam" id="PF00400">
    <property type="entry name" value="WD40"/>
    <property type="match status" value="2"/>
</dbReference>
<dbReference type="EMBL" id="ABEU02000012">
    <property type="status" value="NOT_ANNOTATED_CDS"/>
    <property type="molecule type" value="Genomic_DNA"/>
</dbReference>
<dbReference type="SUPFAM" id="SSF50978">
    <property type="entry name" value="WD40 repeat-like"/>
    <property type="match status" value="1"/>
</dbReference>
<sequence length="340" mass="38271">MQSSSKLLHWEGHEGLVLKVDWNPINNSIISAGEDCRYKVWDCCGRLLYQSSKADYSITSLAWCPSGDVFAVGSFNSVTLCDLAGWPHGKEKLNTGSLLSVAWSLDGTQLAGAGGNGTVVFGQLVDKTIEWTGIIATLENQNRIRIQNILKDTIKELDFRDRVIKMSLSFQQLVVATASQCCIYSVTNWNTPHILDVKDSVILVKQCRRYFLLIDCFMGLQLFTYEGRHLSNPKFQGLRTESFNQRNVSLSNNVFAVIEHNDKKVVRFLDVNTGKLVGEVMRHSLDVVEIALNQLGILADQKLVLIDSNRDLFISSINVRVNQKQFISFNFYAHLSVKRC</sequence>
<dbReference type="EnsemblPlants" id="Pp3c12_9400V3.2">
    <property type="protein sequence ID" value="Pp3c12_9400V3.2"/>
    <property type="gene ID" value="Pp3c12_9400"/>
</dbReference>
<evidence type="ECO:0000256" key="1">
    <source>
        <dbReference type="PROSITE-ProRule" id="PRU00221"/>
    </source>
</evidence>
<feature type="repeat" description="WD" evidence="1">
    <location>
        <begin position="10"/>
        <end position="42"/>
    </location>
</feature>
<dbReference type="Proteomes" id="UP000006727">
    <property type="component" value="Chromosome 12"/>
</dbReference>
<dbReference type="SMART" id="SM00320">
    <property type="entry name" value="WD40"/>
    <property type="match status" value="3"/>
</dbReference>
<keyword evidence="4" id="KW-1185">Reference proteome</keyword>
<dbReference type="Pfam" id="PF23335">
    <property type="entry name" value="Beta-prop_IFT80_2nd"/>
    <property type="match status" value="1"/>
</dbReference>
<proteinExistence type="predicted"/>
<evidence type="ECO:0000313" key="4">
    <source>
        <dbReference type="Proteomes" id="UP000006727"/>
    </source>
</evidence>
<reference evidence="3 4" key="2">
    <citation type="journal article" date="2018" name="Plant J.">
        <title>The Physcomitrella patens chromosome-scale assembly reveals moss genome structure and evolution.</title>
        <authorList>
            <person name="Lang D."/>
            <person name="Ullrich K.K."/>
            <person name="Murat F."/>
            <person name="Fuchs J."/>
            <person name="Jenkins J."/>
            <person name="Haas F.B."/>
            <person name="Piednoel M."/>
            <person name="Gundlach H."/>
            <person name="Van Bel M."/>
            <person name="Meyberg R."/>
            <person name="Vives C."/>
            <person name="Morata J."/>
            <person name="Symeonidi A."/>
            <person name="Hiss M."/>
            <person name="Muchero W."/>
            <person name="Kamisugi Y."/>
            <person name="Saleh O."/>
            <person name="Blanc G."/>
            <person name="Decker E.L."/>
            <person name="van Gessel N."/>
            <person name="Grimwood J."/>
            <person name="Hayes R.D."/>
            <person name="Graham S.W."/>
            <person name="Gunter L.E."/>
            <person name="McDaniel S.F."/>
            <person name="Hoernstein S.N.W."/>
            <person name="Larsson A."/>
            <person name="Li F.W."/>
            <person name="Perroud P.F."/>
            <person name="Phillips J."/>
            <person name="Ranjan P."/>
            <person name="Rokshar D.S."/>
            <person name="Rothfels C.J."/>
            <person name="Schneider L."/>
            <person name="Shu S."/>
            <person name="Stevenson D.W."/>
            <person name="Thummler F."/>
            <person name="Tillich M."/>
            <person name="Villarreal Aguilar J.C."/>
            <person name="Widiez T."/>
            <person name="Wong G.K."/>
            <person name="Wymore A."/>
            <person name="Zhang Y."/>
            <person name="Zimmer A.D."/>
            <person name="Quatrano R.S."/>
            <person name="Mayer K.F.X."/>
            <person name="Goodstein D."/>
            <person name="Casacuberta J.M."/>
            <person name="Vandepoele K."/>
            <person name="Reski R."/>
            <person name="Cuming A.C."/>
            <person name="Tuskan G.A."/>
            <person name="Maumus F."/>
            <person name="Salse J."/>
            <person name="Schmutz J."/>
            <person name="Rensing S.A."/>
        </authorList>
    </citation>
    <scope>NUCLEOTIDE SEQUENCE [LARGE SCALE GENOMIC DNA]</scope>
    <source>
        <strain evidence="3 4">cv. Gransden 2004</strain>
    </source>
</reference>
<accession>A0A7I4AFR0</accession>
<protein>
    <recommendedName>
        <fullName evidence="2">IFT80 second beta-propeller domain-containing protein</fullName>
    </recommendedName>
</protein>
<evidence type="ECO:0000313" key="3">
    <source>
        <dbReference type="EnsemblPlants" id="Pp3c12_9400V3.2"/>
    </source>
</evidence>
<dbReference type="PROSITE" id="PS50082">
    <property type="entry name" value="WD_REPEATS_2"/>
    <property type="match status" value="1"/>
</dbReference>
<organism evidence="3 4">
    <name type="scientific">Physcomitrium patens</name>
    <name type="common">Spreading-leaved earth moss</name>
    <name type="synonym">Physcomitrella patens</name>
    <dbReference type="NCBI Taxonomy" id="3218"/>
    <lineage>
        <taxon>Eukaryota</taxon>
        <taxon>Viridiplantae</taxon>
        <taxon>Streptophyta</taxon>
        <taxon>Embryophyta</taxon>
        <taxon>Bryophyta</taxon>
        <taxon>Bryophytina</taxon>
        <taxon>Bryopsida</taxon>
        <taxon>Funariidae</taxon>
        <taxon>Funariales</taxon>
        <taxon>Funariaceae</taxon>
        <taxon>Physcomitrium</taxon>
    </lineage>
</organism>
<reference evidence="3" key="3">
    <citation type="submission" date="2020-12" db="UniProtKB">
        <authorList>
            <consortium name="EnsemblPlants"/>
        </authorList>
    </citation>
    <scope>IDENTIFICATION</scope>
</reference>
<dbReference type="InterPro" id="IPR036322">
    <property type="entry name" value="WD40_repeat_dom_sf"/>
</dbReference>
<dbReference type="InterPro" id="IPR015943">
    <property type="entry name" value="WD40/YVTN_repeat-like_dom_sf"/>
</dbReference>
<evidence type="ECO:0000259" key="2">
    <source>
        <dbReference type="Pfam" id="PF23335"/>
    </source>
</evidence>
<dbReference type="PANTHER" id="PTHR24098:SF0">
    <property type="entry name" value="OUTER SEGMENT 5"/>
    <property type="match status" value="1"/>
</dbReference>
<dbReference type="Gene3D" id="2.130.10.10">
    <property type="entry name" value="YVTN repeat-like/Quinoprotein amine dehydrogenase"/>
    <property type="match status" value="1"/>
</dbReference>
<dbReference type="AlphaFoldDB" id="A0A7I4AFR0"/>
<dbReference type="InterPro" id="IPR056456">
    <property type="entry name" value="Beta-prop_IFT80_2nd"/>
</dbReference>
<name>A0A7I4AFR0_PHYPA</name>
<dbReference type="InterPro" id="IPR001680">
    <property type="entry name" value="WD40_rpt"/>
</dbReference>
<dbReference type="PROSITE" id="PS50294">
    <property type="entry name" value="WD_REPEATS_REGION"/>
    <property type="match status" value="1"/>
</dbReference>
<dbReference type="Gramene" id="Pp3c12_9400V3.2">
    <property type="protein sequence ID" value="Pp3c12_9400V3.2"/>
    <property type="gene ID" value="Pp3c12_9400"/>
</dbReference>
<keyword evidence="1" id="KW-0853">WD repeat</keyword>
<reference evidence="3 4" key="1">
    <citation type="journal article" date="2008" name="Science">
        <title>The Physcomitrella genome reveals evolutionary insights into the conquest of land by plants.</title>
        <authorList>
            <person name="Rensing S."/>
            <person name="Lang D."/>
            <person name="Zimmer A."/>
            <person name="Terry A."/>
            <person name="Salamov A."/>
            <person name="Shapiro H."/>
            <person name="Nishiyama T."/>
            <person name="Perroud P.-F."/>
            <person name="Lindquist E."/>
            <person name="Kamisugi Y."/>
            <person name="Tanahashi T."/>
            <person name="Sakakibara K."/>
            <person name="Fujita T."/>
            <person name="Oishi K."/>
            <person name="Shin-I T."/>
            <person name="Kuroki Y."/>
            <person name="Toyoda A."/>
            <person name="Suzuki Y."/>
            <person name="Hashimoto A."/>
            <person name="Yamaguchi K."/>
            <person name="Sugano A."/>
            <person name="Kohara Y."/>
            <person name="Fujiyama A."/>
            <person name="Anterola A."/>
            <person name="Aoki S."/>
            <person name="Ashton N."/>
            <person name="Barbazuk W.B."/>
            <person name="Barker E."/>
            <person name="Bennetzen J."/>
            <person name="Bezanilla M."/>
            <person name="Blankenship R."/>
            <person name="Cho S.H."/>
            <person name="Dutcher S."/>
            <person name="Estelle M."/>
            <person name="Fawcett J.A."/>
            <person name="Gundlach H."/>
            <person name="Hanada K."/>
            <person name="Heyl A."/>
            <person name="Hicks K.A."/>
            <person name="Hugh J."/>
            <person name="Lohr M."/>
            <person name="Mayer K."/>
            <person name="Melkozernov A."/>
            <person name="Murata T."/>
            <person name="Nelson D."/>
            <person name="Pils B."/>
            <person name="Prigge M."/>
            <person name="Reiss B."/>
            <person name="Renner T."/>
            <person name="Rombauts S."/>
            <person name="Rushton P."/>
            <person name="Sanderfoot A."/>
            <person name="Schween G."/>
            <person name="Shiu S.-H."/>
            <person name="Stueber K."/>
            <person name="Theodoulou F.L."/>
            <person name="Tu H."/>
            <person name="Van de Peer Y."/>
            <person name="Verrier P.J."/>
            <person name="Waters E."/>
            <person name="Wood A."/>
            <person name="Yang L."/>
            <person name="Cove D."/>
            <person name="Cuming A."/>
            <person name="Hasebe M."/>
            <person name="Lucas S."/>
            <person name="Mishler D.B."/>
            <person name="Reski R."/>
            <person name="Grigoriev I."/>
            <person name="Quatrano R.S."/>
            <person name="Boore J.L."/>
        </authorList>
    </citation>
    <scope>NUCLEOTIDE SEQUENCE [LARGE SCALE GENOMIC DNA]</scope>
    <source>
        <strain evidence="3 4">cv. Gransden 2004</strain>
    </source>
</reference>
<dbReference type="PANTHER" id="PTHR24098">
    <property type="entry name" value="OUTER SEGMENT 5"/>
    <property type="match status" value="1"/>
</dbReference>
<feature type="domain" description="IFT80 second beta-propeller" evidence="2">
    <location>
        <begin position="126"/>
        <end position="324"/>
    </location>
</feature>